<dbReference type="PATRIC" id="fig|1359194.3.peg.603"/>
<dbReference type="InterPro" id="IPR029044">
    <property type="entry name" value="Nucleotide-diphossugar_trans"/>
</dbReference>
<protein>
    <submittedName>
        <fullName evidence="5">Glycosyl transferase 2 family protein</fullName>
    </submittedName>
</protein>
<dbReference type="EMBL" id="LAOJ01000001">
    <property type="protein sequence ID" value="KJV91975.1"/>
    <property type="molecule type" value="Genomic_DNA"/>
</dbReference>
<evidence type="ECO:0000256" key="2">
    <source>
        <dbReference type="ARBA" id="ARBA00022679"/>
    </source>
</evidence>
<dbReference type="Pfam" id="PF00535">
    <property type="entry name" value="Glycos_transf_2"/>
    <property type="match status" value="2"/>
</dbReference>
<evidence type="ECO:0000256" key="3">
    <source>
        <dbReference type="SAM" id="MobiDB-lite"/>
    </source>
</evidence>
<comment type="caution">
    <text evidence="5">The sequence shown here is derived from an EMBL/GenBank/DDBJ whole genome shotgun (WGS) entry which is preliminary data.</text>
</comment>
<dbReference type="Gene3D" id="3.90.550.10">
    <property type="entry name" value="Spore Coat Polysaccharide Biosynthesis Protein SpsA, Chain A"/>
    <property type="match status" value="2"/>
</dbReference>
<dbReference type="Proteomes" id="UP000033689">
    <property type="component" value="Unassembled WGS sequence"/>
</dbReference>
<feature type="domain" description="Glycosyltransferase 2-like" evidence="4">
    <location>
        <begin position="16"/>
        <end position="171"/>
    </location>
</feature>
<evidence type="ECO:0000259" key="4">
    <source>
        <dbReference type="Pfam" id="PF00535"/>
    </source>
</evidence>
<feature type="compositionally biased region" description="Basic and acidic residues" evidence="3">
    <location>
        <begin position="544"/>
        <end position="557"/>
    </location>
</feature>
<keyword evidence="2 5" id="KW-0808">Transferase</keyword>
<dbReference type="RefSeq" id="WP_045799664.1">
    <property type="nucleotide sequence ID" value="NZ_LAOJ01000001.1"/>
</dbReference>
<feature type="compositionally biased region" description="Basic and acidic residues" evidence="3">
    <location>
        <begin position="578"/>
        <end position="625"/>
    </location>
</feature>
<proteinExistence type="predicted"/>
<dbReference type="GO" id="GO:0016758">
    <property type="term" value="F:hexosyltransferase activity"/>
    <property type="evidence" value="ECO:0007669"/>
    <property type="project" value="UniProtKB-ARBA"/>
</dbReference>
<accession>A0A0F3QHB1</accession>
<dbReference type="InterPro" id="IPR001173">
    <property type="entry name" value="Glyco_trans_2-like"/>
</dbReference>
<gene>
    <name evidence="5" type="ORF">RBEMOGI_0593</name>
</gene>
<reference evidence="5 6" key="1">
    <citation type="submission" date="2015-02" db="EMBL/GenBank/DDBJ databases">
        <title>Genome Sequencing of Rickettsiales.</title>
        <authorList>
            <person name="Daugherty S.C."/>
            <person name="Su Q."/>
            <person name="Abolude K."/>
            <person name="Beier-Sexton M."/>
            <person name="Carlyon J.A."/>
            <person name="Carter R."/>
            <person name="Day N.P."/>
            <person name="Dumler S.J."/>
            <person name="Dyachenko V."/>
            <person name="Godinez A."/>
            <person name="Kurtti T.J."/>
            <person name="Lichay M."/>
            <person name="Mullins K.E."/>
            <person name="Ott S."/>
            <person name="Pappas-Brown V."/>
            <person name="Paris D.H."/>
            <person name="Patel P."/>
            <person name="Richards A.L."/>
            <person name="Sadzewicz L."/>
            <person name="Sears K."/>
            <person name="Seidman D."/>
            <person name="Sengamalay N."/>
            <person name="Stenos J."/>
            <person name="Tallon L.J."/>
            <person name="Vincent G."/>
            <person name="Fraser C.M."/>
            <person name="Munderloh U."/>
            <person name="Dunning-Hotopp J.C."/>
        </authorList>
    </citation>
    <scope>NUCLEOTIDE SEQUENCE [LARGE SCALE GENOMIC DNA]</scope>
    <source>
        <strain evidence="5 6">RML Mogi</strain>
    </source>
</reference>
<feature type="domain" description="Glycosyltransferase 2-like" evidence="4">
    <location>
        <begin position="294"/>
        <end position="455"/>
    </location>
</feature>
<dbReference type="SUPFAM" id="SSF53448">
    <property type="entry name" value="Nucleotide-diphospho-sugar transferases"/>
    <property type="match status" value="2"/>
</dbReference>
<dbReference type="STRING" id="33990.A3306_06030"/>
<keyword evidence="1" id="KW-0328">Glycosyltransferase</keyword>
<dbReference type="PANTHER" id="PTHR22916">
    <property type="entry name" value="GLYCOSYLTRANSFERASE"/>
    <property type="match status" value="1"/>
</dbReference>
<organism evidence="5 6">
    <name type="scientific">Rickettsia bellii str. RML Mogi</name>
    <dbReference type="NCBI Taxonomy" id="1359194"/>
    <lineage>
        <taxon>Bacteria</taxon>
        <taxon>Pseudomonadati</taxon>
        <taxon>Pseudomonadota</taxon>
        <taxon>Alphaproteobacteria</taxon>
        <taxon>Rickettsiales</taxon>
        <taxon>Rickettsiaceae</taxon>
        <taxon>Rickettsieae</taxon>
        <taxon>Rickettsia</taxon>
        <taxon>belli group</taxon>
    </lineage>
</organism>
<evidence type="ECO:0000256" key="1">
    <source>
        <dbReference type="ARBA" id="ARBA00022676"/>
    </source>
</evidence>
<name>A0A0F3QHB1_RICBE</name>
<feature type="region of interest" description="Disordered" evidence="3">
    <location>
        <begin position="544"/>
        <end position="625"/>
    </location>
</feature>
<dbReference type="PANTHER" id="PTHR22916:SF3">
    <property type="entry name" value="UDP-GLCNAC:BETAGAL BETA-1,3-N-ACETYLGLUCOSAMINYLTRANSFERASE-LIKE PROTEIN 1"/>
    <property type="match status" value="1"/>
</dbReference>
<feature type="compositionally biased region" description="Acidic residues" evidence="3">
    <location>
        <begin position="558"/>
        <end position="577"/>
    </location>
</feature>
<sequence length="717" mass="82960">MIIKQDKLSTFYPLVSIIIPVYNGANYMREAIDSALAQTYKNIEVIVVNDGSKDSGETEAIALSYGDKIRYFHKENGGCGSALNYGIKNMKGKYFSWLSHDDLYYPNKVEHQINILNKLNNKNTIIYGGYELVDKNGKFLYHIRPDSVLTTDKLNISLLPLLRGLIHGCSLLIPVKYFHEVDMFDETLPSTQDYDLWFKIFRVASIYFDKLILIKSRFHSEQGSKKISAHNEECNALWSSFLQKLTEEEMIKMEGSAYLFLTRTANFLSSTPYQEAYALANNMAKQILRDAKVSVIIPVYNRINWTIQSIESVLNQTHENFEVIVINDGSTEDISELIKFCKKDKRIQYFHKKNEGPASARNLGIKKSSGKYIAFLDSDDLFFHNKLELQLKFMEENNFIFSHTSYQRIDEEGKYLESINSGSFSGNVFPKIIQTCPIAMPTVMGTLALFQENLFPENIRSGEDCCLWISISSRNLLGGISKELSKVRIRGDNTTFMNPNKYSQGLINITSYVLNNAYLAKFAPFTINLLLTAVTQLKILESKNESESLENEDKSESLENEDESESLENEDESELLENEDKSELLENEDKSELLENEDKSELLENEDKSELLENEDKSELLENEKKEKNVEKNNNYFTQYNYPIIKQKVRKYYVKKLLENKKKEENNYFISYLKIKLKSYYFIAKILILLTIASLKEDGVRATISKIKRWFKKHRRF</sequence>
<dbReference type="AlphaFoldDB" id="A0A0F3QHB1"/>
<evidence type="ECO:0000313" key="6">
    <source>
        <dbReference type="Proteomes" id="UP000033689"/>
    </source>
</evidence>
<evidence type="ECO:0000313" key="5">
    <source>
        <dbReference type="EMBL" id="KJV91975.1"/>
    </source>
</evidence>
<dbReference type="CDD" id="cd00761">
    <property type="entry name" value="Glyco_tranf_GTA_type"/>
    <property type="match status" value="1"/>
</dbReference>